<accession>A0A444D976</accession>
<sequence length="78" mass="9039">MTTRDATTVELKSWHDFIIPKAFKVFTFIRVITLEDEPDVLTLGLSGRPPLTFGEEIEEELDQDKEEEEEDIEEVILT</sequence>
<dbReference type="AlphaFoldDB" id="A0A444D976"/>
<gene>
    <name evidence="1" type="ORF">BHM03_00042702</name>
</gene>
<organism evidence="1">
    <name type="scientific">Ensete ventricosum</name>
    <name type="common">Abyssinian banana</name>
    <name type="synonym">Musa ensete</name>
    <dbReference type="NCBI Taxonomy" id="4639"/>
    <lineage>
        <taxon>Eukaryota</taxon>
        <taxon>Viridiplantae</taxon>
        <taxon>Streptophyta</taxon>
        <taxon>Embryophyta</taxon>
        <taxon>Tracheophyta</taxon>
        <taxon>Spermatophyta</taxon>
        <taxon>Magnoliopsida</taxon>
        <taxon>Liliopsida</taxon>
        <taxon>Zingiberales</taxon>
        <taxon>Musaceae</taxon>
        <taxon>Ensete</taxon>
    </lineage>
</organism>
<protein>
    <submittedName>
        <fullName evidence="1">Uncharacterized protein</fullName>
    </submittedName>
</protein>
<evidence type="ECO:0000313" key="1">
    <source>
        <dbReference type="EMBL" id="RZR74759.1"/>
    </source>
</evidence>
<proteinExistence type="predicted"/>
<dbReference type="Proteomes" id="UP000290560">
    <property type="component" value="Unassembled WGS sequence"/>
</dbReference>
<dbReference type="EMBL" id="KV876375">
    <property type="protein sequence ID" value="RZR74759.1"/>
    <property type="molecule type" value="Genomic_DNA"/>
</dbReference>
<reference evidence="1" key="1">
    <citation type="journal article" date="2018" name="Data Brief">
        <title>Genome sequence data from 17 accessions of Ensete ventricosum, a staple food crop for millions in Ethiopia.</title>
        <authorList>
            <person name="Yemataw Z."/>
            <person name="Muzemil S."/>
            <person name="Ambachew D."/>
            <person name="Tripathi L."/>
            <person name="Tesfaye K."/>
            <person name="Chala A."/>
            <person name="Farbos A."/>
            <person name="O'Neill P."/>
            <person name="Moore K."/>
            <person name="Grant M."/>
            <person name="Studholme D.J."/>
        </authorList>
    </citation>
    <scope>NUCLEOTIDE SEQUENCE [LARGE SCALE GENOMIC DNA]</scope>
    <source>
        <tissue evidence="1">Leaf</tissue>
    </source>
</reference>
<name>A0A444D976_ENSVE</name>